<feature type="compositionally biased region" description="Basic and acidic residues" evidence="1">
    <location>
        <begin position="19"/>
        <end position="33"/>
    </location>
</feature>
<accession>A0A067K2C8</accession>
<evidence type="ECO:0000313" key="3">
    <source>
        <dbReference type="Proteomes" id="UP000027138"/>
    </source>
</evidence>
<reference evidence="2 3" key="1">
    <citation type="journal article" date="2014" name="PLoS ONE">
        <title>Global Analysis of Gene Expression Profiles in Physic Nut (Jatropha curcas L.) Seedlings Exposed to Salt Stress.</title>
        <authorList>
            <person name="Zhang L."/>
            <person name="Zhang C."/>
            <person name="Wu P."/>
            <person name="Chen Y."/>
            <person name="Li M."/>
            <person name="Jiang H."/>
            <person name="Wu G."/>
        </authorList>
    </citation>
    <scope>NUCLEOTIDE SEQUENCE [LARGE SCALE GENOMIC DNA]</scope>
    <source>
        <strain evidence="3">cv. GZQX0401</strain>
        <tissue evidence="2">Young leaves</tissue>
    </source>
</reference>
<feature type="region of interest" description="Disordered" evidence="1">
    <location>
        <begin position="11"/>
        <end position="33"/>
    </location>
</feature>
<sequence>MIAAPPACCISRNGRGGSTKKETQASSSKERGWCRQKIEEQEARRDFPIKGCRGSPALSAYAKNERKERRDAGIRCGEEATARCGTGLQ</sequence>
<name>A0A067K2C8_JATCU</name>
<proteinExistence type="predicted"/>
<keyword evidence="3" id="KW-1185">Reference proteome</keyword>
<dbReference type="Proteomes" id="UP000027138">
    <property type="component" value="Unassembled WGS sequence"/>
</dbReference>
<organism evidence="2 3">
    <name type="scientific">Jatropha curcas</name>
    <name type="common">Barbados nut</name>
    <dbReference type="NCBI Taxonomy" id="180498"/>
    <lineage>
        <taxon>Eukaryota</taxon>
        <taxon>Viridiplantae</taxon>
        <taxon>Streptophyta</taxon>
        <taxon>Embryophyta</taxon>
        <taxon>Tracheophyta</taxon>
        <taxon>Spermatophyta</taxon>
        <taxon>Magnoliopsida</taxon>
        <taxon>eudicotyledons</taxon>
        <taxon>Gunneridae</taxon>
        <taxon>Pentapetalae</taxon>
        <taxon>rosids</taxon>
        <taxon>fabids</taxon>
        <taxon>Malpighiales</taxon>
        <taxon>Euphorbiaceae</taxon>
        <taxon>Crotonoideae</taxon>
        <taxon>Jatropheae</taxon>
        <taxon>Jatropha</taxon>
    </lineage>
</organism>
<gene>
    <name evidence="2" type="ORF">JCGZ_17100</name>
</gene>
<protein>
    <submittedName>
        <fullName evidence="2">Uncharacterized protein</fullName>
    </submittedName>
</protein>
<evidence type="ECO:0000313" key="2">
    <source>
        <dbReference type="EMBL" id="KDP30371.1"/>
    </source>
</evidence>
<dbReference type="AlphaFoldDB" id="A0A067K2C8"/>
<dbReference type="EMBL" id="KK914687">
    <property type="protein sequence ID" value="KDP30371.1"/>
    <property type="molecule type" value="Genomic_DNA"/>
</dbReference>
<evidence type="ECO:0000256" key="1">
    <source>
        <dbReference type="SAM" id="MobiDB-lite"/>
    </source>
</evidence>